<dbReference type="SUPFAM" id="SSF57701">
    <property type="entry name" value="Zn2/Cys6 DNA-binding domain"/>
    <property type="match status" value="1"/>
</dbReference>
<dbReference type="InterPro" id="IPR036864">
    <property type="entry name" value="Zn2-C6_fun-type_DNA-bd_sf"/>
</dbReference>
<feature type="region of interest" description="Disordered" evidence="8">
    <location>
        <begin position="536"/>
        <end position="570"/>
    </location>
</feature>
<keyword evidence="7" id="KW-0539">Nucleus</keyword>
<feature type="compositionally biased region" description="Polar residues" evidence="8">
    <location>
        <begin position="762"/>
        <end position="778"/>
    </location>
</feature>
<feature type="compositionally biased region" description="Polar residues" evidence="8">
    <location>
        <begin position="102"/>
        <end position="111"/>
    </location>
</feature>
<dbReference type="PROSITE" id="PS50048">
    <property type="entry name" value="ZN2_CY6_FUNGAL_2"/>
    <property type="match status" value="1"/>
</dbReference>
<dbReference type="Pfam" id="PF00172">
    <property type="entry name" value="Zn_clus"/>
    <property type="match status" value="1"/>
</dbReference>
<evidence type="ECO:0000313" key="10">
    <source>
        <dbReference type="EMBL" id="RKU43373.1"/>
    </source>
</evidence>
<evidence type="ECO:0000256" key="7">
    <source>
        <dbReference type="ARBA" id="ARBA00023242"/>
    </source>
</evidence>
<evidence type="ECO:0000256" key="8">
    <source>
        <dbReference type="SAM" id="MobiDB-lite"/>
    </source>
</evidence>
<gene>
    <name evidence="10" type="ORF">DL546_006544</name>
</gene>
<dbReference type="PANTHER" id="PTHR31313">
    <property type="entry name" value="TY1 ENHANCER ACTIVATOR"/>
    <property type="match status" value="1"/>
</dbReference>
<dbReference type="InterPro" id="IPR007219">
    <property type="entry name" value="XnlR_reg_dom"/>
</dbReference>
<keyword evidence="5" id="KW-0238">DNA-binding</keyword>
<evidence type="ECO:0000313" key="11">
    <source>
        <dbReference type="Proteomes" id="UP000275385"/>
    </source>
</evidence>
<dbReference type="GO" id="GO:0005634">
    <property type="term" value="C:nucleus"/>
    <property type="evidence" value="ECO:0007669"/>
    <property type="project" value="UniProtKB-SubCell"/>
</dbReference>
<dbReference type="Proteomes" id="UP000275385">
    <property type="component" value="Unassembled WGS sequence"/>
</dbReference>
<dbReference type="InterPro" id="IPR051615">
    <property type="entry name" value="Transcr_Regulatory_Elem"/>
</dbReference>
<dbReference type="InterPro" id="IPR001138">
    <property type="entry name" value="Zn2Cys6_DnaBD"/>
</dbReference>
<dbReference type="Gene3D" id="4.10.240.10">
    <property type="entry name" value="Zn(2)-C6 fungal-type DNA-binding domain"/>
    <property type="match status" value="1"/>
</dbReference>
<reference evidence="10 11" key="1">
    <citation type="submission" date="2018-08" db="EMBL/GenBank/DDBJ databases">
        <title>Draft genome of the lignicolous fungus Coniochaeta pulveracea.</title>
        <authorList>
            <person name="Borstlap C.J."/>
            <person name="De Witt R.N."/>
            <person name="Botha A."/>
            <person name="Volschenk H."/>
        </authorList>
    </citation>
    <scope>NUCLEOTIDE SEQUENCE [LARGE SCALE GENOMIC DNA]</scope>
    <source>
        <strain evidence="10 11">CAB683</strain>
    </source>
</reference>
<proteinExistence type="predicted"/>
<keyword evidence="2" id="KW-0479">Metal-binding</keyword>
<keyword evidence="4" id="KW-0805">Transcription regulation</keyword>
<evidence type="ECO:0000256" key="3">
    <source>
        <dbReference type="ARBA" id="ARBA00022833"/>
    </source>
</evidence>
<feature type="compositionally biased region" description="Polar residues" evidence="8">
    <location>
        <begin position="130"/>
        <end position="139"/>
    </location>
</feature>
<keyword evidence="6" id="KW-0804">Transcription</keyword>
<dbReference type="CDD" id="cd12148">
    <property type="entry name" value="fungal_TF_MHR"/>
    <property type="match status" value="1"/>
</dbReference>
<organism evidence="10 11">
    <name type="scientific">Coniochaeta pulveracea</name>
    <dbReference type="NCBI Taxonomy" id="177199"/>
    <lineage>
        <taxon>Eukaryota</taxon>
        <taxon>Fungi</taxon>
        <taxon>Dikarya</taxon>
        <taxon>Ascomycota</taxon>
        <taxon>Pezizomycotina</taxon>
        <taxon>Sordariomycetes</taxon>
        <taxon>Sordariomycetidae</taxon>
        <taxon>Coniochaetales</taxon>
        <taxon>Coniochaetaceae</taxon>
        <taxon>Coniochaeta</taxon>
    </lineage>
</organism>
<keyword evidence="3" id="KW-0862">Zinc</keyword>
<comment type="subcellular location">
    <subcellularLocation>
        <location evidence="1">Nucleus</location>
    </subcellularLocation>
</comment>
<protein>
    <recommendedName>
        <fullName evidence="9">Zn(2)-C6 fungal-type domain-containing protein</fullName>
    </recommendedName>
</protein>
<dbReference type="GO" id="GO:0000981">
    <property type="term" value="F:DNA-binding transcription factor activity, RNA polymerase II-specific"/>
    <property type="evidence" value="ECO:0007669"/>
    <property type="project" value="InterPro"/>
</dbReference>
<dbReference type="PANTHER" id="PTHR31313:SF4">
    <property type="entry name" value="CONIDIAL DEVELOPMENT PROTEIN FLUFFY"/>
    <property type="match status" value="1"/>
</dbReference>
<dbReference type="Pfam" id="PF04082">
    <property type="entry name" value="Fungal_trans"/>
    <property type="match status" value="1"/>
</dbReference>
<accession>A0A420Y683</accession>
<feature type="compositionally biased region" description="Low complexity" evidence="8">
    <location>
        <begin position="549"/>
        <end position="560"/>
    </location>
</feature>
<dbReference type="GO" id="GO:0006351">
    <property type="term" value="P:DNA-templated transcription"/>
    <property type="evidence" value="ECO:0007669"/>
    <property type="project" value="InterPro"/>
</dbReference>
<dbReference type="EMBL" id="QVQW01000044">
    <property type="protein sequence ID" value="RKU43373.1"/>
    <property type="molecule type" value="Genomic_DNA"/>
</dbReference>
<keyword evidence="11" id="KW-1185">Reference proteome</keyword>
<evidence type="ECO:0000259" key="9">
    <source>
        <dbReference type="PROSITE" id="PS50048"/>
    </source>
</evidence>
<dbReference type="PROSITE" id="PS00463">
    <property type="entry name" value="ZN2_CY6_FUNGAL_1"/>
    <property type="match status" value="1"/>
</dbReference>
<feature type="region of interest" description="Disordered" evidence="8">
    <location>
        <begin position="752"/>
        <end position="782"/>
    </location>
</feature>
<evidence type="ECO:0000256" key="4">
    <source>
        <dbReference type="ARBA" id="ARBA00023015"/>
    </source>
</evidence>
<evidence type="ECO:0000256" key="2">
    <source>
        <dbReference type="ARBA" id="ARBA00022723"/>
    </source>
</evidence>
<dbReference type="GO" id="GO:0008270">
    <property type="term" value="F:zinc ion binding"/>
    <property type="evidence" value="ECO:0007669"/>
    <property type="project" value="InterPro"/>
</dbReference>
<evidence type="ECO:0000256" key="5">
    <source>
        <dbReference type="ARBA" id="ARBA00023125"/>
    </source>
</evidence>
<dbReference type="CDD" id="cd00067">
    <property type="entry name" value="GAL4"/>
    <property type="match status" value="1"/>
</dbReference>
<sequence length="802" mass="88176">MPRQNLTANACIVCRKKRTKCDGRHPCRRCTSRGEDCVYEDKMWRTKDHLRSEIERLRKEVHQSHDLIKALAPTKANNEWNTIHSRLQRGDPPERIADWINSLKTPRSSGPTPSPDSRNRPLESPGVALSAQNDASAVSPTPPSVFLQSSASMRETSSSCPRSLLTSATPASSHASWTHITHDTEVIHRLLYHFFNRCFPDFSFVQQERFMRDFNEGTELYCSPALLNAVLGFASQSRQVIPATGHKPWPSRQFLSEAHRLLKDERTQPEITSIQAIGILALAEVNAGNDEAAFQLSKECARDTILLKMQLDREGDTDVLENAEYREAMALTFCGSFSLIRMFRLLTGRLSTQTGPLFMRLTEASGDAAAETPEARVERGVALQHHFISQLDYCPEPMKLVYTATEIAHTFCTYHHDDGVTASDLIPAYRNCLEAWNRFNHWLPDGSQTSKEALFWQIWYNYILLVLSSTLVDDPIDLRQGITPKSVATQASQTIILLSAVYQDHHGFEFIHPLFPHMVFAATLFQLQRSLAGDGTQQSAEKHKRFSEPHTPTPVHSPSSLAPPPKIGLRRQKSQSLSAVSYVDPLVYPPLEEHIATATLCTLPDLESSLLRSPNPPAKLAEDGTRLLNQMATGHPKAAELTHIMRVRSVAGLASDTVNSPGTKQFLPTSVPCAPPVMDHAMVDYVPPPAGLFGLGIDNIQGFAALTSVPGSGVVPVPSIAVRGASPAEPLDNTGDYGSYFTVGSDIYGQHHQQPAAGRRGSTYSAYSPTRSGTTGAGSASVLDPAGPKMEAYVGDMVGGIY</sequence>
<feature type="domain" description="Zn(2)-C6 fungal-type" evidence="9">
    <location>
        <begin position="10"/>
        <end position="39"/>
    </location>
</feature>
<dbReference type="AlphaFoldDB" id="A0A420Y683"/>
<evidence type="ECO:0000256" key="1">
    <source>
        <dbReference type="ARBA" id="ARBA00004123"/>
    </source>
</evidence>
<dbReference type="SMART" id="SM00066">
    <property type="entry name" value="GAL4"/>
    <property type="match status" value="1"/>
</dbReference>
<comment type="caution">
    <text evidence="10">The sequence shown here is derived from an EMBL/GenBank/DDBJ whole genome shotgun (WGS) entry which is preliminary data.</text>
</comment>
<name>A0A420Y683_9PEZI</name>
<feature type="region of interest" description="Disordered" evidence="8">
    <location>
        <begin position="102"/>
        <end position="152"/>
    </location>
</feature>
<dbReference type="GO" id="GO:0003677">
    <property type="term" value="F:DNA binding"/>
    <property type="evidence" value="ECO:0007669"/>
    <property type="project" value="UniProtKB-KW"/>
</dbReference>
<dbReference type="OrthoDB" id="5239226at2759"/>
<evidence type="ECO:0000256" key="6">
    <source>
        <dbReference type="ARBA" id="ARBA00023163"/>
    </source>
</evidence>